<accession>A0AA39PYF9</accession>
<evidence type="ECO:0000313" key="2">
    <source>
        <dbReference type="Proteomes" id="UP001175228"/>
    </source>
</evidence>
<proteinExistence type="predicted"/>
<keyword evidence="2" id="KW-1185">Reference proteome</keyword>
<sequence>MFLECIEGLPLVFERLKVSIAEMQQLVLELQAFIDYVSVYQPRMIGASPRPPEDGQLAVRHLVGVFTMNHTMAQECFRAGIPIWLIYPLTSAPTVCINALDEIQEPVPPFIVLSKSRLRVRPVYIGLATDDDKYKAIETYTHSHLTMANLFLSSASVQAPSTLVPAKPSSMREHYEPYKRSNLSRQGKEKPSNKVSWVKAMFEVMTHSHLAPLINTWKLGLQQVNATKERPPCHAMGFTLPCPELFIMVQTDAKFQLMITFYQPQLHSHQTWRTILQIDWLEQSQGFSSSSRARGEQVRRDQVAAFLEGCQGELTVKASVSDQRAQWRDKDSSSLSLEDIRKILWELAEVNFCTEFQVLDRKLCGNESIRHQMLIGQCFPNGKANMLHRVPLGSANYGLTHSNWLEHAPYIFTMCRCMQQWNNCPSSLSPSSNQKGGYSESEVEVIEQEMAYFYAESFFMNFGQEPIFPCNLTHTPDVTYVPERRERAQAARPGFYLDILQWEGS</sequence>
<dbReference type="AlphaFoldDB" id="A0AA39PYF9"/>
<reference evidence="1" key="1">
    <citation type="submission" date="2023-06" db="EMBL/GenBank/DDBJ databases">
        <authorList>
            <consortium name="Lawrence Berkeley National Laboratory"/>
            <person name="Ahrendt S."/>
            <person name="Sahu N."/>
            <person name="Indic B."/>
            <person name="Wong-Bajracharya J."/>
            <person name="Merenyi Z."/>
            <person name="Ke H.-M."/>
            <person name="Monk M."/>
            <person name="Kocsube S."/>
            <person name="Drula E."/>
            <person name="Lipzen A."/>
            <person name="Balint B."/>
            <person name="Henrissat B."/>
            <person name="Andreopoulos B."/>
            <person name="Martin F.M."/>
            <person name="Harder C.B."/>
            <person name="Rigling D."/>
            <person name="Ford K.L."/>
            <person name="Foster G.D."/>
            <person name="Pangilinan J."/>
            <person name="Papanicolaou A."/>
            <person name="Barry K."/>
            <person name="LaButti K."/>
            <person name="Viragh M."/>
            <person name="Koriabine M."/>
            <person name="Yan M."/>
            <person name="Riley R."/>
            <person name="Champramary S."/>
            <person name="Plett K.L."/>
            <person name="Tsai I.J."/>
            <person name="Slot J."/>
            <person name="Sipos G."/>
            <person name="Plett J."/>
            <person name="Nagy L.G."/>
            <person name="Grigoriev I.V."/>
        </authorList>
    </citation>
    <scope>NUCLEOTIDE SEQUENCE</scope>
    <source>
        <strain evidence="1">HWK02</strain>
    </source>
</reference>
<dbReference type="Proteomes" id="UP001175228">
    <property type="component" value="Unassembled WGS sequence"/>
</dbReference>
<dbReference type="EMBL" id="JAUEPU010000032">
    <property type="protein sequence ID" value="KAK0492021.1"/>
    <property type="molecule type" value="Genomic_DNA"/>
</dbReference>
<name>A0AA39PYF9_9AGAR</name>
<evidence type="ECO:0000313" key="1">
    <source>
        <dbReference type="EMBL" id="KAK0492021.1"/>
    </source>
</evidence>
<organism evidence="1 2">
    <name type="scientific">Armillaria luteobubalina</name>
    <dbReference type="NCBI Taxonomy" id="153913"/>
    <lineage>
        <taxon>Eukaryota</taxon>
        <taxon>Fungi</taxon>
        <taxon>Dikarya</taxon>
        <taxon>Basidiomycota</taxon>
        <taxon>Agaricomycotina</taxon>
        <taxon>Agaricomycetes</taxon>
        <taxon>Agaricomycetidae</taxon>
        <taxon>Agaricales</taxon>
        <taxon>Marasmiineae</taxon>
        <taxon>Physalacriaceae</taxon>
        <taxon>Armillaria</taxon>
    </lineage>
</organism>
<protein>
    <submittedName>
        <fullName evidence="1">Uncharacterized protein</fullName>
    </submittedName>
</protein>
<gene>
    <name evidence="1" type="ORF">EDD18DRAFT_1358443</name>
</gene>
<comment type="caution">
    <text evidence="1">The sequence shown here is derived from an EMBL/GenBank/DDBJ whole genome shotgun (WGS) entry which is preliminary data.</text>
</comment>